<dbReference type="AlphaFoldDB" id="A0A4R5UYK8"/>
<dbReference type="SUPFAM" id="SSF55785">
    <property type="entry name" value="PYP-like sensor domain (PAS domain)"/>
    <property type="match status" value="2"/>
</dbReference>
<evidence type="ECO:0000313" key="4">
    <source>
        <dbReference type="EMBL" id="TDK44464.1"/>
    </source>
</evidence>
<dbReference type="EMBL" id="SMUV01000070">
    <property type="protein sequence ID" value="TDK44464.1"/>
    <property type="molecule type" value="Genomic_DNA"/>
</dbReference>
<feature type="compositionally biased region" description="Basic and acidic residues" evidence="1">
    <location>
        <begin position="508"/>
        <end position="517"/>
    </location>
</feature>
<gene>
    <name evidence="4" type="ORF">E1832_15235</name>
</gene>
<sequence length="524" mass="57237">MLDITLGEWAALAAICLAAAMLAVLWLSPPDRAARTARPKPAGDGLTQDPVFLFEGRDMIDASAAARAIAGDPGDGLTWQSLREALLPDFPGFPPDVDQVREAGRLSVPSLDREPPGEAMCEWIDGVTRVHLRSGAPLSAADLPPLAKELDILRTATNAAPYPAWRIDDQDQVTWCNSAYAALVRKVRGRDTDTAEPLFPGLAGAAQPRRKLRQAITADQGEYTLWYDVWTIPQKGGHLCYATDVNAVVDAEAAQRNFVQTLTKTFAQLSIGLAIFDRNRQLALFNPALIDLTALPADFLSARPSLLSFFDRLRDSAMMPEPKDYNSWRQKLADLVEAAASGQYKETWSLPSGSVYSVSGRPHPDGAVAFLFEDITAEITLTRRFRAELEQSQAVLDALPSAIAVFDPNGTLTLCNAAYRRLWGVDPDRSFAQFTIIDATRSWQDQCLATPVWGELRDFVAVRENRAEWRAEVRLRNGAHLDCTVLPIRKGATMVTFARTGSHPAGDAARHGAKDAEPAAPPGR</sequence>
<dbReference type="InterPro" id="IPR035965">
    <property type="entry name" value="PAS-like_dom_sf"/>
</dbReference>
<comment type="caution">
    <text evidence="4">The sequence shown here is derived from an EMBL/GenBank/DDBJ whole genome shotgun (WGS) entry which is preliminary data.</text>
</comment>
<accession>A0A4R5UYK8</accession>
<protein>
    <submittedName>
        <fullName evidence="4">PAS domain-containing protein</fullName>
    </submittedName>
</protein>
<dbReference type="PROSITE" id="PS50112">
    <property type="entry name" value="PAS"/>
    <property type="match status" value="1"/>
</dbReference>
<keyword evidence="2" id="KW-1133">Transmembrane helix</keyword>
<dbReference type="Pfam" id="PF13188">
    <property type="entry name" value="PAS_8"/>
    <property type="match status" value="2"/>
</dbReference>
<dbReference type="Gene3D" id="3.30.450.20">
    <property type="entry name" value="PAS domain"/>
    <property type="match status" value="1"/>
</dbReference>
<reference evidence="4 5" key="1">
    <citation type="submission" date="2019-03" db="EMBL/GenBank/DDBJ databases">
        <title>Ruegeria lutea sp. nov., a novel strain, isolated from marine sediment, the Masan Bay, South Korea.</title>
        <authorList>
            <person name="Kim J."/>
            <person name="Kim D.-Y."/>
            <person name="Lee S.-S."/>
        </authorList>
    </citation>
    <scope>NUCLEOTIDE SEQUENCE [LARGE SCALE GENOMIC DNA]</scope>
    <source>
        <strain evidence="4 5">318-1</strain>
    </source>
</reference>
<proteinExistence type="predicted"/>
<feature type="transmembrane region" description="Helical" evidence="2">
    <location>
        <begin position="6"/>
        <end position="28"/>
    </location>
</feature>
<feature type="domain" description="PAS" evidence="3">
    <location>
        <begin position="388"/>
        <end position="428"/>
    </location>
</feature>
<feature type="region of interest" description="Disordered" evidence="1">
    <location>
        <begin position="500"/>
        <end position="524"/>
    </location>
</feature>
<keyword evidence="2" id="KW-0812">Transmembrane</keyword>
<evidence type="ECO:0000313" key="5">
    <source>
        <dbReference type="Proteomes" id="UP000295301"/>
    </source>
</evidence>
<evidence type="ECO:0000259" key="3">
    <source>
        <dbReference type="PROSITE" id="PS50112"/>
    </source>
</evidence>
<organism evidence="4 5">
    <name type="scientific">Antarcticimicrobium luteum</name>
    <dbReference type="NCBI Taxonomy" id="2547397"/>
    <lineage>
        <taxon>Bacteria</taxon>
        <taxon>Pseudomonadati</taxon>
        <taxon>Pseudomonadota</taxon>
        <taxon>Alphaproteobacteria</taxon>
        <taxon>Rhodobacterales</taxon>
        <taxon>Paracoccaceae</taxon>
        <taxon>Antarcticimicrobium</taxon>
    </lineage>
</organism>
<dbReference type="OrthoDB" id="9797304at2"/>
<dbReference type="Proteomes" id="UP000295301">
    <property type="component" value="Unassembled WGS sequence"/>
</dbReference>
<dbReference type="RefSeq" id="WP_133360628.1">
    <property type="nucleotide sequence ID" value="NZ_SMUV01000070.1"/>
</dbReference>
<keyword evidence="5" id="KW-1185">Reference proteome</keyword>
<dbReference type="Pfam" id="PF12860">
    <property type="entry name" value="PAS_7"/>
    <property type="match status" value="1"/>
</dbReference>
<dbReference type="InterPro" id="IPR000014">
    <property type="entry name" value="PAS"/>
</dbReference>
<name>A0A4R5UYK8_9RHOB</name>
<keyword evidence="2" id="KW-0472">Membrane</keyword>
<evidence type="ECO:0000256" key="2">
    <source>
        <dbReference type="SAM" id="Phobius"/>
    </source>
</evidence>
<dbReference type="SMART" id="SM00091">
    <property type="entry name" value="PAS"/>
    <property type="match status" value="3"/>
</dbReference>
<evidence type="ECO:0000256" key="1">
    <source>
        <dbReference type="SAM" id="MobiDB-lite"/>
    </source>
</evidence>